<feature type="region of interest" description="Disordered" evidence="1">
    <location>
        <begin position="1"/>
        <end position="28"/>
    </location>
</feature>
<evidence type="ECO:0000313" key="3">
    <source>
        <dbReference type="EMBL" id="MCT2043222.1"/>
    </source>
</evidence>
<evidence type="ECO:0000259" key="2">
    <source>
        <dbReference type="Pfam" id="PF13794"/>
    </source>
</evidence>
<feature type="compositionally biased region" description="Low complexity" evidence="1">
    <location>
        <begin position="11"/>
        <end position="27"/>
    </location>
</feature>
<dbReference type="InterPro" id="IPR059125">
    <property type="entry name" value="Ferritin_actino"/>
</dbReference>
<comment type="caution">
    <text evidence="3">The sequence shown here is derived from an EMBL/GenBank/DDBJ whole genome shotgun (WGS) entry which is preliminary data.</text>
</comment>
<feature type="domain" description="Ferritin-like" evidence="2">
    <location>
        <begin position="36"/>
        <end position="194"/>
    </location>
</feature>
<gene>
    <name evidence="3" type="ORF">M3D15_07750</name>
</gene>
<dbReference type="Pfam" id="PF13794">
    <property type="entry name" value="MiaE_2"/>
    <property type="match status" value="1"/>
</dbReference>
<dbReference type="InterPro" id="IPR012347">
    <property type="entry name" value="Ferritin-like"/>
</dbReference>
<name>A0ABT2HY19_9MICO</name>
<evidence type="ECO:0000256" key="1">
    <source>
        <dbReference type="SAM" id="MobiDB-lite"/>
    </source>
</evidence>
<dbReference type="Proteomes" id="UP001525379">
    <property type="component" value="Unassembled WGS sequence"/>
</dbReference>
<reference evidence="3 4" key="1">
    <citation type="submission" date="2022-04" db="EMBL/GenBank/DDBJ databases">
        <title>Human microbiome associated bacterial genomes.</title>
        <authorList>
            <person name="Sandstrom S."/>
            <person name="Salamzade R."/>
            <person name="Kalan L.R."/>
        </authorList>
    </citation>
    <scope>NUCLEOTIDE SEQUENCE [LARGE SCALE GENOMIC DNA]</scope>
    <source>
        <strain evidence="4">p3-SID1799</strain>
    </source>
</reference>
<evidence type="ECO:0000313" key="4">
    <source>
        <dbReference type="Proteomes" id="UP001525379"/>
    </source>
</evidence>
<dbReference type="Gene3D" id="1.20.1260.10">
    <property type="match status" value="1"/>
</dbReference>
<feature type="compositionally biased region" description="Basic and acidic residues" evidence="1">
    <location>
        <begin position="1"/>
        <end position="10"/>
    </location>
</feature>
<protein>
    <submittedName>
        <fullName evidence="3">Ferritin-like domain-containing protein</fullName>
    </submittedName>
</protein>
<sequence length="239" mass="26243">MKSPFGRRESTPASSEAETSAASADPESLAELAPSTVEILAQAAYIELVLFQELSDLVTDAPRIDGKHAIGQVAGEALERHESYLARLAEEGGERETELRRIGPAVDDLIEVVRGRDVEERLLSCFLVGGFLRDFNHELAAFVPGALQVKLEPLFDDAEEREALRHLLASMTEADSLLAPRLAMWGRRTMGDCMLFVRERFGLQRGRGARPAAAKLVETFLAQLLANHSRRMNSLGMSA</sequence>
<organism evidence="3 4">
    <name type="scientific">Pseudoclavibacter albus</name>
    <dbReference type="NCBI Taxonomy" id="272241"/>
    <lineage>
        <taxon>Bacteria</taxon>
        <taxon>Bacillati</taxon>
        <taxon>Actinomycetota</taxon>
        <taxon>Actinomycetes</taxon>
        <taxon>Micrococcales</taxon>
        <taxon>Microbacteriaceae</taxon>
        <taxon>Pseudoclavibacter</taxon>
    </lineage>
</organism>
<dbReference type="EMBL" id="JALXSQ010000030">
    <property type="protein sequence ID" value="MCT2043222.1"/>
    <property type="molecule type" value="Genomic_DNA"/>
</dbReference>
<accession>A0ABT2HY19</accession>
<keyword evidence="4" id="KW-1185">Reference proteome</keyword>
<dbReference type="RefSeq" id="WP_260104454.1">
    <property type="nucleotide sequence ID" value="NZ_JALXSQ010000030.1"/>
</dbReference>
<proteinExistence type="predicted"/>